<evidence type="ECO:0000256" key="4">
    <source>
        <dbReference type="ARBA" id="ARBA00019709"/>
    </source>
</evidence>
<dbReference type="EMBL" id="RBNI01000124">
    <property type="protein sequence ID" value="RUP52181.1"/>
    <property type="molecule type" value="Genomic_DNA"/>
</dbReference>
<sequence>MLVRIRSKEGTVRVEVNPTDDVVVLGQKIAAILNIADPVSIMISDQPQVAGARRIFDFWGKSLASIGVQHGDLLFVTIDTSSSEELESTPTLPAVAIEDHTSIISPPMAPVMVDAVDEYLEKQSGLIKRGRDPKFCKHTVNGMCDYCMPMEPYDSRYLEQNKIKHMSFHAYLRQLNAAQKGKDAQAAGSAKAVAPLEEPNYKVKVPCKGRHAPWPEGICTKCQPSAVTLQSQPFRLVDYIEFSAASLIDNFIHYWRSTGCQRFGYLYGRYEPYTEVPLGIKAVVEAIYEPPQQTALDGVALAPQYFGSEEEARIDAVALACGLRRVGCIFTDLIDDGTSRGTVVTKRHVDSYFLSSLECCFAAEMQRRHPNTTSTSYSTSGKFGSKFVTCVLSGNEEGHVDVAGYQVSNTCVAMVDAGIVEPSVKPSVMRVKEAVAGVRYVPEVFYKYKNKYGVNVQESAKPTFPVDYLLVNVSHGFPQTAKPLFTASTPFPIENRIGLDTQDFDALRRYLTVPDFANAVSDFHLLCFVMGMGVLGKLEFETLVRVAMSKDPTEVAKLVELGGWKTLQMVMQESVKAAPQSHLGHTSAVSSPPMSRTGSTASSAAGSAGRAAPELISCRHCTLLNPGTNVNCEICSLPLRD</sequence>
<evidence type="ECO:0000313" key="9">
    <source>
        <dbReference type="Proteomes" id="UP000268093"/>
    </source>
</evidence>
<dbReference type="CDD" id="cd08061">
    <property type="entry name" value="MPN_NPL4"/>
    <property type="match status" value="1"/>
</dbReference>
<dbReference type="Pfam" id="PF11543">
    <property type="entry name" value="UN_NPL4"/>
    <property type="match status" value="1"/>
</dbReference>
<evidence type="ECO:0000256" key="5">
    <source>
        <dbReference type="ARBA" id="ARBA00024703"/>
    </source>
</evidence>
<comment type="caution">
    <text evidence="8">The sequence shown here is derived from an EMBL/GenBank/DDBJ whole genome shotgun (WGS) entry which is preliminary data.</text>
</comment>
<dbReference type="Pfam" id="PF05020">
    <property type="entry name" value="zf-NPL4"/>
    <property type="match status" value="1"/>
</dbReference>
<comment type="subcellular location">
    <subcellularLocation>
        <location evidence="2">Cytoplasm</location>
        <location evidence="2">Perinuclear region</location>
    </subcellularLocation>
    <subcellularLocation>
        <location evidence="1">Nucleus membrane</location>
        <topology evidence="1">Peripheral membrane protein</topology>
        <orientation evidence="1">Cytoplasmic side</orientation>
    </subcellularLocation>
</comment>
<dbReference type="InterPro" id="IPR007716">
    <property type="entry name" value="NPL4_Zn-bd_put"/>
</dbReference>
<dbReference type="GO" id="GO:0031965">
    <property type="term" value="C:nuclear membrane"/>
    <property type="evidence" value="ECO:0007669"/>
    <property type="project" value="UniProtKB-SubCell"/>
</dbReference>
<dbReference type="GO" id="GO:0048471">
    <property type="term" value="C:perinuclear region of cytoplasm"/>
    <property type="evidence" value="ECO:0007669"/>
    <property type="project" value="UniProtKB-SubCell"/>
</dbReference>
<feature type="domain" description="MPN" evidence="7">
    <location>
        <begin position="240"/>
        <end position="381"/>
    </location>
</feature>
<protein>
    <recommendedName>
        <fullName evidence="4">Nuclear protein localization protein 4</fullName>
    </recommendedName>
</protein>
<dbReference type="InterPro" id="IPR024682">
    <property type="entry name" value="Npl4_Ub-like_dom"/>
</dbReference>
<evidence type="ECO:0000256" key="6">
    <source>
        <dbReference type="SAM" id="MobiDB-lite"/>
    </source>
</evidence>
<reference evidence="8 9" key="1">
    <citation type="journal article" date="2018" name="New Phytol.">
        <title>Phylogenomics of Endogonaceae and evolution of mycorrhizas within Mucoromycota.</title>
        <authorList>
            <person name="Chang Y."/>
            <person name="Desiro A."/>
            <person name="Na H."/>
            <person name="Sandor L."/>
            <person name="Lipzen A."/>
            <person name="Clum A."/>
            <person name="Barry K."/>
            <person name="Grigoriev I.V."/>
            <person name="Martin F.M."/>
            <person name="Stajich J.E."/>
            <person name="Smith M.E."/>
            <person name="Bonito G."/>
            <person name="Spatafora J.W."/>
        </authorList>
    </citation>
    <scope>NUCLEOTIDE SEQUENCE [LARGE SCALE GENOMIC DNA]</scope>
    <source>
        <strain evidence="8 9">GMNB39</strain>
    </source>
</reference>
<accession>A0A433DMZ2</accession>
<dbReference type="GO" id="GO:0006511">
    <property type="term" value="P:ubiquitin-dependent protein catabolic process"/>
    <property type="evidence" value="ECO:0007669"/>
    <property type="project" value="InterPro"/>
</dbReference>
<dbReference type="Gene3D" id="3.10.20.90">
    <property type="entry name" value="Phosphatidylinositol 3-kinase Catalytic Subunit, Chain A, domain 1"/>
    <property type="match status" value="1"/>
</dbReference>
<dbReference type="InterPro" id="IPR007717">
    <property type="entry name" value="NPL4_C"/>
</dbReference>
<feature type="region of interest" description="Disordered" evidence="6">
    <location>
        <begin position="579"/>
        <end position="605"/>
    </location>
</feature>
<dbReference type="AlphaFoldDB" id="A0A433DMZ2"/>
<dbReference type="PANTHER" id="PTHR12710:SF0">
    <property type="entry name" value="NUCLEAR PROTEIN LOCALIZATION PROTEIN 4 HOMOLOG"/>
    <property type="match status" value="1"/>
</dbReference>
<dbReference type="SUPFAM" id="SSF54236">
    <property type="entry name" value="Ubiquitin-like"/>
    <property type="match status" value="1"/>
</dbReference>
<proteinExistence type="inferred from homology"/>
<dbReference type="PANTHER" id="PTHR12710">
    <property type="entry name" value="NUCLEAR PROTEIN LOCALIZATION 4"/>
    <property type="match status" value="1"/>
</dbReference>
<evidence type="ECO:0000256" key="3">
    <source>
        <dbReference type="ARBA" id="ARBA00011025"/>
    </source>
</evidence>
<evidence type="ECO:0000256" key="2">
    <source>
        <dbReference type="ARBA" id="ARBA00004556"/>
    </source>
</evidence>
<feature type="compositionally biased region" description="Polar residues" evidence="6">
    <location>
        <begin position="583"/>
        <end position="594"/>
    </location>
</feature>
<gene>
    <name evidence="8" type="ORF">BC936DRAFT_138065</name>
</gene>
<evidence type="ECO:0000259" key="7">
    <source>
        <dbReference type="PROSITE" id="PS50249"/>
    </source>
</evidence>
<evidence type="ECO:0000256" key="1">
    <source>
        <dbReference type="ARBA" id="ARBA00004335"/>
    </source>
</evidence>
<dbReference type="GO" id="GO:0031625">
    <property type="term" value="F:ubiquitin protein ligase binding"/>
    <property type="evidence" value="ECO:0007669"/>
    <property type="project" value="TreeGrafter"/>
</dbReference>
<dbReference type="GO" id="GO:0043130">
    <property type="term" value="F:ubiquitin binding"/>
    <property type="evidence" value="ECO:0007669"/>
    <property type="project" value="TreeGrafter"/>
</dbReference>
<dbReference type="PIRSF" id="PIRSF010052">
    <property type="entry name" value="Polyub_prc_Npl4"/>
    <property type="match status" value="1"/>
</dbReference>
<dbReference type="OrthoDB" id="10251089at2759"/>
<comment type="similarity">
    <text evidence="3">Belongs to the NPL4 family.</text>
</comment>
<dbReference type="Proteomes" id="UP000268093">
    <property type="component" value="Unassembled WGS sequence"/>
</dbReference>
<dbReference type="InterPro" id="IPR016563">
    <property type="entry name" value="Npl4"/>
</dbReference>
<comment type="function">
    <text evidence="5">Involved in the import of nuclear-targeted proteins into the nucleus and the export of poly(A) RNA out of the nucleus. Has a role in the endoplasmic reticulum-associated degradation (ERAD) pathway.</text>
</comment>
<dbReference type="InterPro" id="IPR029071">
    <property type="entry name" value="Ubiquitin-like_domsf"/>
</dbReference>
<organism evidence="8 9">
    <name type="scientific">Jimgerdemannia flammicorona</name>
    <dbReference type="NCBI Taxonomy" id="994334"/>
    <lineage>
        <taxon>Eukaryota</taxon>
        <taxon>Fungi</taxon>
        <taxon>Fungi incertae sedis</taxon>
        <taxon>Mucoromycota</taxon>
        <taxon>Mucoromycotina</taxon>
        <taxon>Endogonomycetes</taxon>
        <taxon>Endogonales</taxon>
        <taxon>Endogonaceae</taxon>
        <taxon>Jimgerdemannia</taxon>
    </lineage>
</organism>
<dbReference type="InterPro" id="IPR037518">
    <property type="entry name" value="MPN"/>
</dbReference>
<dbReference type="Pfam" id="PF05021">
    <property type="entry name" value="NPL4"/>
    <property type="match status" value="1"/>
</dbReference>
<dbReference type="PROSITE" id="PS50249">
    <property type="entry name" value="MPN"/>
    <property type="match status" value="1"/>
</dbReference>
<name>A0A433DMZ2_9FUNG</name>
<evidence type="ECO:0000313" key="8">
    <source>
        <dbReference type="EMBL" id="RUP52181.1"/>
    </source>
</evidence>
<keyword evidence="9" id="KW-1185">Reference proteome</keyword>
<feature type="compositionally biased region" description="Low complexity" evidence="6">
    <location>
        <begin position="595"/>
        <end position="605"/>
    </location>
</feature>